<dbReference type="GO" id="GO:0008233">
    <property type="term" value="F:peptidase activity"/>
    <property type="evidence" value="ECO:0007669"/>
    <property type="project" value="UniProtKB-KW"/>
</dbReference>
<name>A0A242KZC2_ENTMU</name>
<dbReference type="InterPro" id="IPR027417">
    <property type="entry name" value="P-loop_NTPase"/>
</dbReference>
<protein>
    <submittedName>
        <fullName evidence="3">ATP-dependent protease ATP-binding subunit ClpX</fullName>
    </submittedName>
</protein>
<dbReference type="EMBL" id="NGMS01000001">
    <property type="protein sequence ID" value="OTP27294.1"/>
    <property type="molecule type" value="Genomic_DNA"/>
</dbReference>
<dbReference type="InterPro" id="IPR011704">
    <property type="entry name" value="ATPase_dyneun-rel_AAA"/>
</dbReference>
<proteinExistence type="predicted"/>
<evidence type="ECO:0000313" key="4">
    <source>
        <dbReference type="Proteomes" id="UP000195024"/>
    </source>
</evidence>
<dbReference type="RefSeq" id="WP_086334677.1">
    <property type="nucleotide sequence ID" value="NZ_NGMS01000001.1"/>
</dbReference>
<dbReference type="InterPro" id="IPR051928">
    <property type="entry name" value="NorD/CobT"/>
</dbReference>
<feature type="region of interest" description="Disordered" evidence="1">
    <location>
        <begin position="388"/>
        <end position="456"/>
    </location>
</feature>
<accession>A0A242KZC2</accession>
<dbReference type="GO" id="GO:0016887">
    <property type="term" value="F:ATP hydrolysis activity"/>
    <property type="evidence" value="ECO:0007669"/>
    <property type="project" value="InterPro"/>
</dbReference>
<gene>
    <name evidence="3" type="ORF">A5802_001029</name>
</gene>
<feature type="compositionally biased region" description="Basic and acidic residues" evidence="1">
    <location>
        <begin position="395"/>
        <end position="417"/>
    </location>
</feature>
<evidence type="ECO:0000256" key="1">
    <source>
        <dbReference type="SAM" id="MobiDB-lite"/>
    </source>
</evidence>
<keyword evidence="3" id="KW-0547">Nucleotide-binding</keyword>
<keyword evidence="3" id="KW-0378">Hydrolase</keyword>
<feature type="compositionally biased region" description="Basic and acidic residues" evidence="1">
    <location>
        <begin position="425"/>
        <end position="434"/>
    </location>
</feature>
<dbReference type="Pfam" id="PF07728">
    <property type="entry name" value="AAA_5"/>
    <property type="match status" value="2"/>
</dbReference>
<sequence length="746" mass="84698">MENFSLTDQRTFTPIEKQMIWKKPTSHQTSAEELRIATEIKANWLDPEMKISNVLLEGDAGSGKTQLAKALSFDLQLPYTKVTCFADMDKSDVFGALLPVIDSDQEEDQELLTAIYQTDTLAAVLTLIEQYYSVDPLTAKQKLADLVQRIENNQESTIHYKYYPSEIVRAIEKGYLLEIQEPTVIRDASVLVALNSALETNGLLNLPTGVIKRHPDCIIIITTNRNYQGNRPLNESLRDRMQHAEKMDLPELSVMVERAISKTQVNEPILLLKMAEVIRLLDETAKANAIKGVAGMRSYFYWVNTMKQTQDIFVSLYPKVLYKLTTDPDELHILTTALTDSGLLDELRALLRQKKWGDLSDESPRIKGRTIRAEEAIERQIDQLAEETTSLAEQPSEKEEVLQEEEQTKEATAKEETPTDTLPLPEERSQEVEGRSQQQQQSDDESQEMSASDMETLDKQLKRELNKEARQLMKGTIHEKEGMIVHRPKFAVINPEVATIRQEIDPIVDSLSRQILDLLENEQSETYQKGKYEGQRFNASRVAYGDLRQFDKKNPPHEQPSLAVALRIDESGSMVREDRMTAAKKAVFAIAAFAKKVRIPLLIYGDTADVSTREKTSVFSYKEFSDSFEWLEQKLVTMKPRQNNRDGAVLRLIAGKLTEQPATTKLIVNISDGQPKALPDYTGAKAKKDIQEVLTEYERQGIVFISAAIGQDKEEIKEIYGASRFVDITDLSTFPKQLIQLISRYL</sequence>
<dbReference type="SUPFAM" id="SSF52540">
    <property type="entry name" value="P-loop containing nucleoside triphosphate hydrolases"/>
    <property type="match status" value="1"/>
</dbReference>
<evidence type="ECO:0000259" key="2">
    <source>
        <dbReference type="PROSITE" id="PS50234"/>
    </source>
</evidence>
<dbReference type="PROSITE" id="PS50234">
    <property type="entry name" value="VWFA"/>
    <property type="match status" value="1"/>
</dbReference>
<dbReference type="Proteomes" id="UP000195024">
    <property type="component" value="Unassembled WGS sequence"/>
</dbReference>
<dbReference type="CDD" id="cd01454">
    <property type="entry name" value="vWA_norD_type"/>
    <property type="match status" value="1"/>
</dbReference>
<dbReference type="GO" id="GO:0006508">
    <property type="term" value="P:proteolysis"/>
    <property type="evidence" value="ECO:0007669"/>
    <property type="project" value="UniProtKB-KW"/>
</dbReference>
<dbReference type="GO" id="GO:0005524">
    <property type="term" value="F:ATP binding"/>
    <property type="evidence" value="ECO:0007669"/>
    <property type="project" value="UniProtKB-KW"/>
</dbReference>
<keyword evidence="3" id="KW-0645">Protease</keyword>
<evidence type="ECO:0000313" key="3">
    <source>
        <dbReference type="EMBL" id="OTP27294.1"/>
    </source>
</evidence>
<dbReference type="InterPro" id="IPR036465">
    <property type="entry name" value="vWFA_dom_sf"/>
</dbReference>
<organism evidence="3 4">
    <name type="scientific">Enterococcus mundtii</name>
    <dbReference type="NCBI Taxonomy" id="53346"/>
    <lineage>
        <taxon>Bacteria</taxon>
        <taxon>Bacillati</taxon>
        <taxon>Bacillota</taxon>
        <taxon>Bacilli</taxon>
        <taxon>Lactobacillales</taxon>
        <taxon>Enterococcaceae</taxon>
        <taxon>Enterococcus</taxon>
    </lineage>
</organism>
<dbReference type="SMART" id="SM00327">
    <property type="entry name" value="VWA"/>
    <property type="match status" value="1"/>
</dbReference>
<dbReference type="InterPro" id="IPR002035">
    <property type="entry name" value="VWF_A"/>
</dbReference>
<dbReference type="PANTHER" id="PTHR41248">
    <property type="entry name" value="NORD PROTEIN"/>
    <property type="match status" value="1"/>
</dbReference>
<dbReference type="Pfam" id="PF00092">
    <property type="entry name" value="VWA"/>
    <property type="match status" value="1"/>
</dbReference>
<reference evidence="3 4" key="1">
    <citation type="submission" date="2017-05" db="EMBL/GenBank/DDBJ databases">
        <title>The Genome Sequence of Enterococcus mundtii 6B1_DIV0119.</title>
        <authorList>
            <consortium name="The Broad Institute Genomics Platform"/>
            <consortium name="The Broad Institute Genomic Center for Infectious Diseases"/>
            <person name="Earl A."/>
            <person name="Manson A."/>
            <person name="Schwartman J."/>
            <person name="Gilmore M."/>
            <person name="Abouelleil A."/>
            <person name="Cao P."/>
            <person name="Chapman S."/>
            <person name="Cusick C."/>
            <person name="Shea T."/>
            <person name="Young S."/>
            <person name="Neafsey D."/>
            <person name="Nusbaum C."/>
            <person name="Birren B."/>
        </authorList>
    </citation>
    <scope>NUCLEOTIDE SEQUENCE [LARGE SCALE GENOMIC DNA]</scope>
    <source>
        <strain evidence="3 4">6B1_DIV0119</strain>
    </source>
</reference>
<keyword evidence="3" id="KW-0067">ATP-binding</keyword>
<dbReference type="AlphaFoldDB" id="A0A242KZC2"/>
<dbReference type="Gene3D" id="3.40.50.410">
    <property type="entry name" value="von Willebrand factor, type A domain"/>
    <property type="match status" value="1"/>
</dbReference>
<dbReference type="SUPFAM" id="SSF53300">
    <property type="entry name" value="vWA-like"/>
    <property type="match status" value="1"/>
</dbReference>
<dbReference type="PANTHER" id="PTHR41248:SF1">
    <property type="entry name" value="NORD PROTEIN"/>
    <property type="match status" value="1"/>
</dbReference>
<dbReference type="Gene3D" id="3.40.50.300">
    <property type="entry name" value="P-loop containing nucleotide triphosphate hydrolases"/>
    <property type="match status" value="1"/>
</dbReference>
<feature type="domain" description="VWFA" evidence="2">
    <location>
        <begin position="563"/>
        <end position="742"/>
    </location>
</feature>
<comment type="caution">
    <text evidence="3">The sequence shown here is derived from an EMBL/GenBank/DDBJ whole genome shotgun (WGS) entry which is preliminary data.</text>
</comment>